<gene>
    <name evidence="1" type="ORF">FE374_00695</name>
</gene>
<proteinExistence type="predicted"/>
<dbReference type="RefSeq" id="WP_139926782.1">
    <property type="nucleotide sequence ID" value="NZ_CP040915.1"/>
</dbReference>
<dbReference type="OrthoDB" id="5149678at2"/>
<dbReference type="KEGG" id="gyu:FE374_00695"/>
<accession>A0A5B8C026</accession>
<sequence length="77" mass="8633">MALKEVLPTPPRGTRWSLTRREDDVTLTLRARGPRRRVLATWSTEAFSELTPDPVTALMDVATQVAARFDRRLVAAA</sequence>
<dbReference type="AlphaFoldDB" id="A0A5B8C026"/>
<name>A0A5B8C026_9MICO</name>
<protein>
    <submittedName>
        <fullName evidence="1">Uncharacterized protein</fullName>
    </submittedName>
</protein>
<reference evidence="1 2" key="1">
    <citation type="submission" date="2019-05" db="EMBL/GenBank/DDBJ databases">
        <title>Georgenia *** sp. nov., and Georgenia *** sp. nov., isolated from the intestinal contents of plateau pika (Ochotona curzoniae) in the Qinghai-Tibet plateau of China.</title>
        <authorList>
            <person name="Tian Z."/>
        </authorList>
    </citation>
    <scope>NUCLEOTIDE SEQUENCE [LARGE SCALE GENOMIC DNA]</scope>
    <source>
        <strain evidence="1 2">Z443</strain>
    </source>
</reference>
<evidence type="ECO:0000313" key="1">
    <source>
        <dbReference type="EMBL" id="QDC23340.1"/>
    </source>
</evidence>
<organism evidence="1 2">
    <name type="scientific">Georgenia yuyongxinii</name>
    <dbReference type="NCBI Taxonomy" id="2589797"/>
    <lineage>
        <taxon>Bacteria</taxon>
        <taxon>Bacillati</taxon>
        <taxon>Actinomycetota</taxon>
        <taxon>Actinomycetes</taxon>
        <taxon>Micrococcales</taxon>
        <taxon>Bogoriellaceae</taxon>
        <taxon>Georgenia</taxon>
    </lineage>
</organism>
<evidence type="ECO:0000313" key="2">
    <source>
        <dbReference type="Proteomes" id="UP000314616"/>
    </source>
</evidence>
<dbReference type="Proteomes" id="UP000314616">
    <property type="component" value="Chromosome"/>
</dbReference>
<dbReference type="EMBL" id="CP040915">
    <property type="protein sequence ID" value="QDC23340.1"/>
    <property type="molecule type" value="Genomic_DNA"/>
</dbReference>